<keyword evidence="6" id="KW-1185">Reference proteome</keyword>
<evidence type="ECO:0000256" key="2">
    <source>
        <dbReference type="ARBA" id="ARBA00022729"/>
    </source>
</evidence>
<keyword evidence="2" id="KW-0732">Signal</keyword>
<dbReference type="AlphaFoldDB" id="A0A194R0Z3"/>
<evidence type="ECO:0000313" key="5">
    <source>
        <dbReference type="EMBL" id="KPJ09511.1"/>
    </source>
</evidence>
<dbReference type="PROSITE" id="PS00233">
    <property type="entry name" value="CHIT_BIND_RR_1"/>
    <property type="match status" value="3"/>
</dbReference>
<dbReference type="InterPro" id="IPR050468">
    <property type="entry name" value="Cuticle_Struct_Prot"/>
</dbReference>
<dbReference type="STRING" id="76193.A0A194R0Z3"/>
<dbReference type="InParanoid" id="A0A194R0Z3"/>
<keyword evidence="1 3" id="KW-0193">Cuticle</keyword>
<organism evidence="5 6">
    <name type="scientific">Papilio machaon</name>
    <name type="common">Old World swallowtail butterfly</name>
    <dbReference type="NCBI Taxonomy" id="76193"/>
    <lineage>
        <taxon>Eukaryota</taxon>
        <taxon>Metazoa</taxon>
        <taxon>Ecdysozoa</taxon>
        <taxon>Arthropoda</taxon>
        <taxon>Hexapoda</taxon>
        <taxon>Insecta</taxon>
        <taxon>Pterygota</taxon>
        <taxon>Neoptera</taxon>
        <taxon>Endopterygota</taxon>
        <taxon>Lepidoptera</taxon>
        <taxon>Glossata</taxon>
        <taxon>Ditrysia</taxon>
        <taxon>Papilionoidea</taxon>
        <taxon>Papilionidae</taxon>
        <taxon>Papilioninae</taxon>
        <taxon>Papilio</taxon>
    </lineage>
</organism>
<keyword evidence="4" id="KW-1133">Transmembrane helix</keyword>
<keyword evidence="4" id="KW-0812">Transmembrane</keyword>
<dbReference type="GO" id="GO:0062129">
    <property type="term" value="C:chitin-based extracellular matrix"/>
    <property type="evidence" value="ECO:0007669"/>
    <property type="project" value="TreeGrafter"/>
</dbReference>
<dbReference type="PROSITE" id="PS51155">
    <property type="entry name" value="CHIT_BIND_RR_2"/>
    <property type="match status" value="3"/>
</dbReference>
<feature type="transmembrane region" description="Helical" evidence="4">
    <location>
        <begin position="16"/>
        <end position="38"/>
    </location>
</feature>
<reference evidence="5 6" key="1">
    <citation type="journal article" date="2015" name="Nat. Commun.">
        <title>Outbred genome sequencing and CRISPR/Cas9 gene editing in butterflies.</title>
        <authorList>
            <person name="Li X."/>
            <person name="Fan D."/>
            <person name="Zhang W."/>
            <person name="Liu G."/>
            <person name="Zhang L."/>
            <person name="Zhao L."/>
            <person name="Fang X."/>
            <person name="Chen L."/>
            <person name="Dong Y."/>
            <person name="Chen Y."/>
            <person name="Ding Y."/>
            <person name="Zhao R."/>
            <person name="Feng M."/>
            <person name="Zhu Y."/>
            <person name="Feng Y."/>
            <person name="Jiang X."/>
            <person name="Zhu D."/>
            <person name="Xiang H."/>
            <person name="Feng X."/>
            <person name="Li S."/>
            <person name="Wang J."/>
            <person name="Zhang G."/>
            <person name="Kronforst M.R."/>
            <person name="Wang W."/>
        </authorList>
    </citation>
    <scope>NUCLEOTIDE SEQUENCE [LARGE SCALE GENOMIC DNA]</scope>
    <source>
        <strain evidence="5">Ya'a_city_454_Pm</strain>
        <tissue evidence="5">Whole body</tissue>
    </source>
</reference>
<keyword evidence="4" id="KW-0472">Membrane</keyword>
<feature type="transmembrane region" description="Helical" evidence="4">
    <location>
        <begin position="198"/>
        <end position="217"/>
    </location>
</feature>
<dbReference type="Proteomes" id="UP000053240">
    <property type="component" value="Unassembled WGS sequence"/>
</dbReference>
<evidence type="ECO:0000256" key="3">
    <source>
        <dbReference type="PROSITE-ProRule" id="PRU00497"/>
    </source>
</evidence>
<dbReference type="GO" id="GO:0008010">
    <property type="term" value="F:structural constituent of chitin-based larval cuticle"/>
    <property type="evidence" value="ECO:0007669"/>
    <property type="project" value="TreeGrafter"/>
</dbReference>
<name>A0A194R0Z3_PAPMA</name>
<accession>A0A194R0Z3</accession>
<dbReference type="InterPro" id="IPR031311">
    <property type="entry name" value="CHIT_BIND_RR_consensus"/>
</dbReference>
<evidence type="ECO:0000313" key="6">
    <source>
        <dbReference type="Proteomes" id="UP000053240"/>
    </source>
</evidence>
<sequence>MAQSPLTWGMLRAPHWGRIIILAAFLGVCAAGALPAYVPSQYRYYPDGRPRAALERNAAILRSNSEINERGYRYAYETENGIQADEAGVEANGIQAQGGYSYVGDDGQVYSVRYTADSNGFQPQGAHLPTPPPIPEAIVRSLQENARAEVSGVYDDGSYRGKYTDASGVVLNRYNYPYRRFFTPYKTYQSQHHGIFKVFIYLPYLILAAVVCAASALPQFQQYRPQFQQQYQPQIQQQYQYYQDQRPRAALERNAAILRSDSEVNEQGYRFAYETENGIQAEEAGREADGIQAQGGYAYVGDDGQTYNVRYTADANGFQAQGAHIPTPPPIPAEIARALEENARDEANGIFDDGSYHEGKYDDSGVVAARNPYNYPFRQITSIAALLAVASAGQVYPQPQVENYQNTEAYQPGLEYHDGFEQAHALGGQTYNSRPLAEKTARILSYHSENNVHNYNYGYETENGIKAQEVGQTPHGTQAEGAFSYVGDDGHVYTVQYVADEHGFRAQGAHLPTPPPIPEAILKSLELNAKDEANGIVDDGQYKEHTVSQDQAYQQYDAAYQQNYHNAAQTSAVETGYH</sequence>
<evidence type="ECO:0000256" key="4">
    <source>
        <dbReference type="SAM" id="Phobius"/>
    </source>
</evidence>
<dbReference type="InterPro" id="IPR000618">
    <property type="entry name" value="Insect_cuticle"/>
</dbReference>
<gene>
    <name evidence="5" type="ORF">RR48_13145</name>
</gene>
<evidence type="ECO:0000256" key="1">
    <source>
        <dbReference type="ARBA" id="ARBA00022460"/>
    </source>
</evidence>
<proteinExistence type="predicted"/>
<dbReference type="PANTHER" id="PTHR10380:SF173">
    <property type="entry name" value="CUTICULAR PROTEIN 47EF, ISOFORM C-RELATED"/>
    <property type="match status" value="1"/>
</dbReference>
<dbReference type="EMBL" id="KQ461073">
    <property type="protein sequence ID" value="KPJ09511.1"/>
    <property type="molecule type" value="Genomic_DNA"/>
</dbReference>
<dbReference type="Pfam" id="PF00379">
    <property type="entry name" value="Chitin_bind_4"/>
    <property type="match status" value="3"/>
</dbReference>
<protein>
    <submittedName>
        <fullName evidence="5">Cuticle protein 3</fullName>
    </submittedName>
</protein>
<dbReference type="PANTHER" id="PTHR10380">
    <property type="entry name" value="CUTICLE PROTEIN"/>
    <property type="match status" value="1"/>
</dbReference>
<dbReference type="PRINTS" id="PR00947">
    <property type="entry name" value="CUTICLE"/>
</dbReference>